<protein>
    <submittedName>
        <fullName evidence="1">Uncharacterized protein</fullName>
    </submittedName>
</protein>
<dbReference type="KEGG" id="vg:36843073"/>
<dbReference type="RefSeq" id="YP_009482363.1">
    <property type="nucleotide sequence ID" value="NC_037666.1"/>
</dbReference>
<evidence type="ECO:0000313" key="1">
    <source>
        <dbReference type="EMBL" id="AVK76360.1"/>
    </source>
</evidence>
<organism evidence="1">
    <name type="scientific">Pandoravirus neocaledonia</name>
    <dbReference type="NCBI Taxonomy" id="2107708"/>
    <lineage>
        <taxon>Viruses</taxon>
        <taxon>Pandoravirus</taxon>
    </lineage>
</organism>
<dbReference type="Proteomes" id="UP000249287">
    <property type="component" value="Segment"/>
</dbReference>
<accession>A0A2U7UDF5</accession>
<proteinExistence type="predicted"/>
<reference evidence="1" key="1">
    <citation type="journal article" date="2018" name="Nat. Commun.">
        <title>Diversity and evolution of the emerging Pandoraviridae family.</title>
        <authorList>
            <person name="Legendre M."/>
            <person name="Fabre E."/>
            <person name="Poirot O."/>
            <person name="Jeudy S."/>
            <person name="Lartigue A."/>
            <person name="Alempic J.M."/>
            <person name="Beucher L."/>
            <person name="Philippe N."/>
            <person name="Bertaux L."/>
            <person name="Christo-Foroux E."/>
            <person name="Labadie K."/>
            <person name="Coute Y."/>
            <person name="Abergel C."/>
            <person name="Claverie J.M."/>
        </authorList>
    </citation>
    <scope>NUCLEOTIDE SEQUENCE [LARGE SCALE GENOMIC DNA]</scope>
    <source>
        <strain evidence="1">Neocaledonia</strain>
    </source>
</reference>
<dbReference type="EMBL" id="MG011690">
    <property type="protein sequence ID" value="AVK76360.1"/>
    <property type="molecule type" value="Genomic_DNA"/>
</dbReference>
<gene>
    <name evidence="1" type="ORF">pneo_cds_753</name>
</gene>
<sequence>MEIDSPTEAAPTQMSILADACVRRLAGRETPQDSEILQHYLENQPCTEMLPYYEALWASLEADPDAANAVRVYGWVKQWPPSRREVIDTYLDLIRLPNTERTRYRHRGRYSEALNEARDAPPEALVALLGAAERKRAAGYHQSRMAFAVHMANAARRGWSGFGGCASSKRMYLMTVLPVDLHTAVASLIAVPTETGSGDRPAVLGRIWNPRSAADRLMVPGDLPAPPVSALAPALQPFASVIPALLTQAAERPHRPAAKRAAEAEATRRYGKPLASRAPDVLLDRLAEIEALSVLPPEVTPYLPVIPSTYGTYAWFGECKLAAGLAMMFGRHAAAAAGPYAATVRAASVPAERDTDDDGDLLSGLRGPDRRRRAAVAPVGRTPNRLETLVRRTLARAPAASVVDAIPPMMQDDIGFDVWQGACSTPWANYIYSDPWSADRFGPLVAVARGWGVEPDGAELRRPELLCGRLARDAIMRGVRQGTRLMPDAPARTGLPTVGPWEATAIEAVCYDDRPNRPFERVDDPAIAVAVTKAFDFAYGRHPGQDDAALVDAATNLVTEANRLYGVPTGGERLHTVGAQAALAVLALRSGVRLEPADLSNAGRACAALTPTFALAP</sequence>
<name>A0A2U7UDF5_9VIRU</name>
<dbReference type="GeneID" id="36843073"/>